<dbReference type="EMBL" id="RHHR01000039">
    <property type="protein sequence ID" value="RNB69404.1"/>
    <property type="molecule type" value="Genomic_DNA"/>
</dbReference>
<evidence type="ECO:0000313" key="2">
    <source>
        <dbReference type="Proteomes" id="UP000282028"/>
    </source>
</evidence>
<dbReference type="Proteomes" id="UP000282028">
    <property type="component" value="Unassembled WGS sequence"/>
</dbReference>
<evidence type="ECO:0000313" key="1">
    <source>
        <dbReference type="EMBL" id="RNB69404.1"/>
    </source>
</evidence>
<gene>
    <name evidence="1" type="ORF">EDM52_19310</name>
</gene>
<protein>
    <submittedName>
        <fullName evidence="1">Uncharacterized protein</fullName>
    </submittedName>
</protein>
<accession>A0A3M8C166</accession>
<sequence>MLEQTAVFEIERGRTIDKLDQKQLDQFLALVQNMQQKLGDSAELIQLQKRIVFTITEKSNMPFSFESASFHRMLLCFTQGRLL</sequence>
<proteinExistence type="predicted"/>
<dbReference type="AlphaFoldDB" id="A0A3M8C166"/>
<keyword evidence="2" id="KW-1185">Reference proteome</keyword>
<reference evidence="1 2" key="1">
    <citation type="submission" date="2018-10" db="EMBL/GenBank/DDBJ databases">
        <title>Phylogenomics of Brevibacillus.</title>
        <authorList>
            <person name="Dunlap C."/>
        </authorList>
    </citation>
    <scope>NUCLEOTIDE SEQUENCE [LARGE SCALE GENOMIC DNA]</scope>
    <source>
        <strain evidence="1 2">JCM 12215</strain>
    </source>
</reference>
<comment type="caution">
    <text evidence="1">The sequence shown here is derived from an EMBL/GenBank/DDBJ whole genome shotgun (WGS) entry which is preliminary data.</text>
</comment>
<name>A0A3M8C166_9BACL</name>
<dbReference type="RefSeq" id="WP_122910579.1">
    <property type="nucleotide sequence ID" value="NZ_CBCSBE010000025.1"/>
</dbReference>
<organism evidence="1 2">
    <name type="scientific">Brevibacillus invocatus</name>
    <dbReference type="NCBI Taxonomy" id="173959"/>
    <lineage>
        <taxon>Bacteria</taxon>
        <taxon>Bacillati</taxon>
        <taxon>Bacillota</taxon>
        <taxon>Bacilli</taxon>
        <taxon>Bacillales</taxon>
        <taxon>Paenibacillaceae</taxon>
        <taxon>Brevibacillus</taxon>
    </lineage>
</organism>